<dbReference type="AlphaFoldDB" id="A0A561UC15"/>
<dbReference type="OrthoDB" id="3873004at2"/>
<feature type="domain" description="Bulb-type lectin" evidence="2">
    <location>
        <begin position="8"/>
        <end position="130"/>
    </location>
</feature>
<dbReference type="GO" id="GO:0030246">
    <property type="term" value="F:carbohydrate binding"/>
    <property type="evidence" value="ECO:0007669"/>
    <property type="project" value="UniProtKB-KW"/>
</dbReference>
<protein>
    <submittedName>
        <fullName evidence="3">D-mannose binding lectin</fullName>
    </submittedName>
</protein>
<evidence type="ECO:0000313" key="4">
    <source>
        <dbReference type="Proteomes" id="UP000317940"/>
    </source>
</evidence>
<dbReference type="Proteomes" id="UP000317940">
    <property type="component" value="Unassembled WGS sequence"/>
</dbReference>
<evidence type="ECO:0000256" key="1">
    <source>
        <dbReference type="SAM" id="SignalP"/>
    </source>
</evidence>
<gene>
    <name evidence="3" type="ORF">FHX73_11677</name>
</gene>
<dbReference type="EMBL" id="VIWT01000001">
    <property type="protein sequence ID" value="TWF96903.1"/>
    <property type="molecule type" value="Genomic_DNA"/>
</dbReference>
<feature type="signal peptide" evidence="1">
    <location>
        <begin position="1"/>
        <end position="33"/>
    </location>
</feature>
<evidence type="ECO:0000313" key="3">
    <source>
        <dbReference type="EMBL" id="TWF96903.1"/>
    </source>
</evidence>
<dbReference type="InterPro" id="IPR036426">
    <property type="entry name" value="Bulb-type_lectin_dom_sf"/>
</dbReference>
<dbReference type="Gene3D" id="2.90.10.10">
    <property type="entry name" value="Bulb-type lectin domain"/>
    <property type="match status" value="1"/>
</dbReference>
<keyword evidence="4" id="KW-1185">Reference proteome</keyword>
<dbReference type="PROSITE" id="PS50927">
    <property type="entry name" value="BULB_LECTIN"/>
    <property type="match status" value="1"/>
</dbReference>
<dbReference type="InterPro" id="IPR001480">
    <property type="entry name" value="Bulb-type_lectin_dom"/>
</dbReference>
<reference evidence="3 4" key="1">
    <citation type="submission" date="2019-06" db="EMBL/GenBank/DDBJ databases">
        <title>Sequencing the genomes of 1000 actinobacteria strains.</title>
        <authorList>
            <person name="Klenk H.-P."/>
        </authorList>
    </citation>
    <scope>NUCLEOTIDE SEQUENCE [LARGE SCALE GENOMIC DNA]</scope>
    <source>
        <strain evidence="3 4">DSM 44826</strain>
    </source>
</reference>
<sequence>MHRARLRKALTHTAAVLTAATALVVLTGSGASAADYGNQVRFTLAQADWYPGDYMVSITEESGENVELLLQTDGNLVIYNYYGTPMWASGTNGKGVTHLDWSQSGYAKLLNSGNGVVCTLGALKPSPGGFADLDATGSLDFYDINSNLRWSSGNTDITPSTLDYCYT</sequence>
<comment type="caution">
    <text evidence="3">The sequence shown here is derived from an EMBL/GenBank/DDBJ whole genome shotgun (WGS) entry which is preliminary data.</text>
</comment>
<evidence type="ECO:0000259" key="2">
    <source>
        <dbReference type="PROSITE" id="PS50927"/>
    </source>
</evidence>
<organism evidence="3 4">
    <name type="scientific">Kitasatospora viridis</name>
    <dbReference type="NCBI Taxonomy" id="281105"/>
    <lineage>
        <taxon>Bacteria</taxon>
        <taxon>Bacillati</taxon>
        <taxon>Actinomycetota</taxon>
        <taxon>Actinomycetes</taxon>
        <taxon>Kitasatosporales</taxon>
        <taxon>Streptomycetaceae</taxon>
        <taxon>Kitasatospora</taxon>
    </lineage>
</organism>
<proteinExistence type="predicted"/>
<name>A0A561UC15_9ACTN</name>
<keyword evidence="1" id="KW-0732">Signal</keyword>
<keyword evidence="3" id="KW-0430">Lectin</keyword>
<feature type="chain" id="PRO_5022235763" evidence="1">
    <location>
        <begin position="34"/>
        <end position="167"/>
    </location>
</feature>
<dbReference type="RefSeq" id="WP_145903195.1">
    <property type="nucleotide sequence ID" value="NZ_BAAAMZ010000042.1"/>
</dbReference>
<accession>A0A561UC15</accession>
<dbReference type="SUPFAM" id="SSF51110">
    <property type="entry name" value="alpha-D-mannose-specific plant lectins"/>
    <property type="match status" value="1"/>
</dbReference>